<keyword evidence="6" id="KW-0325">Glycoprotein</keyword>
<feature type="transmembrane region" description="Helical" evidence="7">
    <location>
        <begin position="1771"/>
        <end position="1796"/>
    </location>
</feature>
<dbReference type="SMART" id="SM01411">
    <property type="entry name" value="Ephrin_rec_like"/>
    <property type="match status" value="1"/>
</dbReference>
<keyword evidence="8" id="KW-0732">Signal</keyword>
<dbReference type="SUPFAM" id="SSF57184">
    <property type="entry name" value="Growth factor receptor domain"/>
    <property type="match status" value="1"/>
</dbReference>
<evidence type="ECO:0000256" key="2">
    <source>
        <dbReference type="ARBA" id="ARBA00022692"/>
    </source>
</evidence>
<feature type="domain" description="Receptor ligand binding region" evidence="9">
    <location>
        <begin position="879"/>
        <end position="1248"/>
    </location>
</feature>
<feature type="transmembrane region" description="Helical" evidence="7">
    <location>
        <begin position="1717"/>
        <end position="1740"/>
    </location>
</feature>
<organism evidence="10 11">
    <name type="scientific">Prymnesium parvum</name>
    <name type="common">Toxic golden alga</name>
    <dbReference type="NCBI Taxonomy" id="97485"/>
    <lineage>
        <taxon>Eukaryota</taxon>
        <taxon>Haptista</taxon>
        <taxon>Haptophyta</taxon>
        <taxon>Prymnesiophyceae</taxon>
        <taxon>Prymnesiales</taxon>
        <taxon>Prymnesiaceae</taxon>
        <taxon>Prymnesium</taxon>
    </lineage>
</organism>
<feature type="transmembrane region" description="Helical" evidence="7">
    <location>
        <begin position="1967"/>
        <end position="1986"/>
    </location>
</feature>
<dbReference type="Pfam" id="PF01094">
    <property type="entry name" value="ANF_receptor"/>
    <property type="match status" value="1"/>
</dbReference>
<evidence type="ECO:0000256" key="1">
    <source>
        <dbReference type="ARBA" id="ARBA00004141"/>
    </source>
</evidence>
<dbReference type="Gene3D" id="2.60.120.200">
    <property type="match status" value="1"/>
</dbReference>
<feature type="transmembrane region" description="Helical" evidence="7">
    <location>
        <begin position="1589"/>
        <end position="1618"/>
    </location>
</feature>
<evidence type="ECO:0000256" key="3">
    <source>
        <dbReference type="ARBA" id="ARBA00022989"/>
    </source>
</evidence>
<dbReference type="InterPro" id="IPR050726">
    <property type="entry name" value="mGluR"/>
</dbReference>
<dbReference type="Gene3D" id="3.40.50.2300">
    <property type="match status" value="3"/>
</dbReference>
<feature type="transmembrane region" description="Helical" evidence="7">
    <location>
        <begin position="1824"/>
        <end position="1844"/>
    </location>
</feature>
<protein>
    <recommendedName>
        <fullName evidence="9">Receptor ligand binding region domain-containing protein</fullName>
    </recommendedName>
</protein>
<dbReference type="EMBL" id="JBGBPQ010000014">
    <property type="protein sequence ID" value="KAL1511232.1"/>
    <property type="molecule type" value="Genomic_DNA"/>
</dbReference>
<dbReference type="GO" id="GO:0016020">
    <property type="term" value="C:membrane"/>
    <property type="evidence" value="ECO:0007669"/>
    <property type="project" value="UniProtKB-SubCell"/>
</dbReference>
<dbReference type="Pfam" id="PF13385">
    <property type="entry name" value="Laminin_G_3"/>
    <property type="match status" value="1"/>
</dbReference>
<accession>A0AB34J1F1</accession>
<feature type="signal peptide" evidence="8">
    <location>
        <begin position="1"/>
        <end position="29"/>
    </location>
</feature>
<dbReference type="Proteomes" id="UP001515480">
    <property type="component" value="Unassembled WGS sequence"/>
</dbReference>
<feature type="transmembrane region" description="Helical" evidence="7">
    <location>
        <begin position="1992"/>
        <end position="2015"/>
    </location>
</feature>
<dbReference type="PRINTS" id="PR00248">
    <property type="entry name" value="GPCRMGR"/>
</dbReference>
<dbReference type="SUPFAM" id="SSF49899">
    <property type="entry name" value="Concanavalin A-like lectins/glucanases"/>
    <property type="match status" value="1"/>
</dbReference>
<evidence type="ECO:0000256" key="4">
    <source>
        <dbReference type="ARBA" id="ARBA00023136"/>
    </source>
</evidence>
<evidence type="ECO:0000313" key="11">
    <source>
        <dbReference type="Proteomes" id="UP001515480"/>
    </source>
</evidence>
<dbReference type="InterPro" id="IPR013320">
    <property type="entry name" value="ConA-like_dom_sf"/>
</dbReference>
<dbReference type="InterPro" id="IPR001828">
    <property type="entry name" value="ANF_lig-bd_rcpt"/>
</dbReference>
<feature type="chain" id="PRO_5044261065" description="Receptor ligand binding region domain-containing protein" evidence="8">
    <location>
        <begin position="30"/>
        <end position="2071"/>
    </location>
</feature>
<dbReference type="GO" id="GO:0004930">
    <property type="term" value="F:G protein-coupled receptor activity"/>
    <property type="evidence" value="ECO:0007669"/>
    <property type="project" value="InterPro"/>
</dbReference>
<feature type="transmembrane region" description="Helical" evidence="7">
    <location>
        <begin position="1883"/>
        <end position="1903"/>
    </location>
</feature>
<gene>
    <name evidence="10" type="ORF">AB1Y20_006043</name>
</gene>
<dbReference type="PANTHER" id="PTHR24060">
    <property type="entry name" value="METABOTROPIC GLUTAMATE RECEPTOR"/>
    <property type="match status" value="1"/>
</dbReference>
<evidence type="ECO:0000256" key="5">
    <source>
        <dbReference type="ARBA" id="ARBA00023170"/>
    </source>
</evidence>
<evidence type="ECO:0000256" key="8">
    <source>
        <dbReference type="SAM" id="SignalP"/>
    </source>
</evidence>
<keyword evidence="2 7" id="KW-0812">Transmembrane</keyword>
<sequence>MSELGMPRSHSPLSRGLLLLAVLPTNVWTASTPVPAGFALTFEGQGTDVATTRIDAEVFRGGSGISVTFWCRVFGFIEPPFEGVPLSMSTPTVVEWFKPFWFQPGGLELLVLEHDALIQSEDWDYEQFSEWRHVAITWDSASGLLQLYLEGRFISSEEDVQPGYNLTKNTENGVYMALGINALSDSSHTSGTSFRGSLDQFQLWTHALSAEQVAADYQTLGTSAILPTPALRYTFDEGTSDTAYNTGTASGSHLLLGRSPEGLQYFTSGASTLTYTAPVWAPSHLPLNSSSLVLTWPVVYSYRPGIPKNISLSSATSSPVRIIEAPGHGQLRWRGAELSAGASLPAGEEISFESSPSLPAASTLFRFIALGDGDGPNITVHLLAESPPLVVYDPSPCSWPLGVLRCASVTLSVTVREDTPTVVHLIGRSLHGSDRTRAMVVTTASSGTLYQMETCCDPDEGRGAVIADGDEVLSANSAVVYVPKHNEFGVNVANLTFYVLDSSGAASDIATLLISVTPVEDGPVMEETFPSTFPLTAVFVPLRSSDAEGDVVTLTLAVKPSHGKVFLSQGLEANSEVASFNGNLAGLGILIQNAVDVVAVSSYWPGDVDWHPLQILGGQDVFTYGENVKSWSPRLVSGDSGDEVISDSDSEPISLHNVTRQLSFSYNPTEMFEQFGYSEYIELKFNTPVFPTAIRIGENVGMCSVVRILGKLSADDLGFVTLWRGAADEECWKEYDEAKRYRIFRPTVCRHSFKIDVLRIEMDTQTITDWNEMDFVELQGSTELPAGVLPRNTSGLWYVPGPGFIGEDSLSIVAYDCPFDPERSSAPLRVPIVVDGFFPPPSPPAPIVVPFVRLGMLLPMFGTVEAGFAPIVWSPRVGVYHALNEINNKSDGVFDDLLPDTHLLLAYRDSKCDSTHALQATLQLTRNAFDGAGVSAIIGAGCSGASVTSAQVGEGSQVPLISPSSTSPILSDGKAFPFFLRTIPSDAFAATAMVGMLHTVWQYSAVALVRSTDTYGSEIAEAFRISASAVGLELEPEQSFTPNAVDFSSHVRELRESGSRVIVLLCQTFDASKFMRIAMEGGVGGEGFLWLGGDTLVDAAVWEDDDPPLREQVFAGSFGVLATGHTEGSAVYDQYLARRRHLFASSAPPETSQSCHLGVDDDGNYLWAGDHDGNASTPLVCSGPDLSAASLFDDFAYDAVIAIAHAVHEVLEVRKRGRVVGRELLDALIHSVSFEGVTGLVDFHDASDDPDLLLQGDRMRGISYTLRNYVDNARGFVTVGRWTPCNDGGNCSWTWEPTPGIALTYSTSDNSKPPQSVASRCVYGETLNENGRCVCSDGFERDQTSQWCQPCPVGRYSQVGSSGCTMCAEGYYRPFASSGVEECTACDAIEGIYCPVNVTTQSVVVKNGYWRISDATLQLWSCKSNEGYSPCVGGDSAGIDGNGYCAPEHRGPRCEVCNGTSRYYDGGIAACTDCPESAPAFLIAFAVICVLVVMLHLVSQFLRNPPKNLQTASARLHDFVDAVHAVGPSKLKSAVTFYQIIMSLPSSFRLAPLNLNFAQFISAFDFVEIDWTAAIYPTGCLLGGYTERLFIVALSPFVVMFVFPVVVAAIVLFCLFFVGLVKASLHRKESTRRLSANVRRMSTNPGLARDAAIRTIGANIELFIPGQISTDSDLMNDCELAASSYSRKSQSSKKLSIAGSVVKHKASKMQSRMLKMLPLVLLIIFVMLPSVSRSIFAVWVCEPIESGPGSFISYLERDPKIVCSSDDHQKVIAVAIAFIIVWPIGMQLILILALWFNRKALRAGVNSSRTQALRFLTGGYKKEFFFWETIEVFRRLACSGFVILIPSEFIFMRIAMCLSVSLPILVVTAVLRPFKNFEDTVLAVASQAIMVYAFCCCALLRIANSTYLTEEDKNVMLGFTDPTPIFVVLGFCFILFLLLLFGTYLYKINDEVQKRLMKRSPDVSQASSRWIVGGAMIFGSMALIVAGVMYGLIASIVMSSTFFVIGAAVGSLLYSKCAAGNTQIRLKRYQRQERHELQCPKSSVITTKLNVAKPVSVRVEQATFHVQDVVD</sequence>
<reference evidence="10 11" key="1">
    <citation type="journal article" date="2024" name="Science">
        <title>Giant polyketide synthase enzymes in the biosynthesis of giant marine polyether toxins.</title>
        <authorList>
            <person name="Fallon T.R."/>
            <person name="Shende V.V."/>
            <person name="Wierzbicki I.H."/>
            <person name="Pendleton A.L."/>
            <person name="Watervoot N.F."/>
            <person name="Auber R.P."/>
            <person name="Gonzalez D.J."/>
            <person name="Wisecaver J.H."/>
            <person name="Moore B.S."/>
        </authorList>
    </citation>
    <scope>NUCLEOTIDE SEQUENCE [LARGE SCALE GENOMIC DNA]</scope>
    <source>
        <strain evidence="10 11">12B1</strain>
    </source>
</reference>
<evidence type="ECO:0000256" key="6">
    <source>
        <dbReference type="ARBA" id="ARBA00023180"/>
    </source>
</evidence>
<dbReference type="InterPro" id="IPR000337">
    <property type="entry name" value="GPCR_3"/>
</dbReference>
<evidence type="ECO:0000259" key="9">
    <source>
        <dbReference type="Pfam" id="PF01094"/>
    </source>
</evidence>
<name>A0AB34J1F1_PRYPA</name>
<dbReference type="SUPFAM" id="SSF53822">
    <property type="entry name" value="Periplasmic binding protein-like I"/>
    <property type="match status" value="1"/>
</dbReference>
<feature type="transmembrane region" description="Helical" evidence="7">
    <location>
        <begin position="1923"/>
        <end position="1946"/>
    </location>
</feature>
<keyword evidence="5" id="KW-0675">Receptor</keyword>
<dbReference type="InterPro" id="IPR009030">
    <property type="entry name" value="Growth_fac_rcpt_cys_sf"/>
</dbReference>
<proteinExistence type="predicted"/>
<feature type="transmembrane region" description="Helical" evidence="7">
    <location>
        <begin position="1850"/>
        <end position="1871"/>
    </location>
</feature>
<evidence type="ECO:0000256" key="7">
    <source>
        <dbReference type="SAM" id="Phobius"/>
    </source>
</evidence>
<evidence type="ECO:0000313" key="10">
    <source>
        <dbReference type="EMBL" id="KAL1511232.1"/>
    </source>
</evidence>
<comment type="caution">
    <text evidence="10">The sequence shown here is derived from an EMBL/GenBank/DDBJ whole genome shotgun (WGS) entry which is preliminary data.</text>
</comment>
<comment type="subcellular location">
    <subcellularLocation>
        <location evidence="1">Membrane</location>
        <topology evidence="1">Multi-pass membrane protein</topology>
    </subcellularLocation>
</comment>
<keyword evidence="3 7" id="KW-1133">Transmembrane helix</keyword>
<dbReference type="InterPro" id="IPR028082">
    <property type="entry name" value="Peripla_BP_I"/>
</dbReference>
<keyword evidence="11" id="KW-1185">Reference proteome</keyword>
<keyword evidence="4 7" id="KW-0472">Membrane</keyword>